<organism evidence="6 7">
    <name type="scientific">Enterococcus dongliensis</name>
    <dbReference type="NCBI Taxonomy" id="2559925"/>
    <lineage>
        <taxon>Bacteria</taxon>
        <taxon>Bacillati</taxon>
        <taxon>Bacillota</taxon>
        <taxon>Bacilli</taxon>
        <taxon>Lactobacillales</taxon>
        <taxon>Enterococcaceae</taxon>
        <taxon>Enterococcus</taxon>
    </lineage>
</organism>
<dbReference type="RefSeq" id="WP_311800809.1">
    <property type="nucleotide sequence ID" value="NZ_JARPYS010000024.1"/>
</dbReference>
<evidence type="ECO:0000256" key="5">
    <source>
        <dbReference type="SAM" id="Phobius"/>
    </source>
</evidence>
<evidence type="ECO:0000256" key="3">
    <source>
        <dbReference type="ARBA" id="ARBA00022989"/>
    </source>
</evidence>
<dbReference type="InterPro" id="IPR050368">
    <property type="entry name" value="ClC-type_chloride_channel"/>
</dbReference>
<proteinExistence type="predicted"/>
<dbReference type="GO" id="GO:0016020">
    <property type="term" value="C:membrane"/>
    <property type="evidence" value="ECO:0007669"/>
    <property type="project" value="UniProtKB-SubCell"/>
</dbReference>
<dbReference type="Gene3D" id="1.10.3080.10">
    <property type="entry name" value="Clc chloride channel"/>
    <property type="match status" value="1"/>
</dbReference>
<dbReference type="PANTHER" id="PTHR43427:SF12">
    <property type="entry name" value="CHLORIDE TRANSPORTER"/>
    <property type="match status" value="1"/>
</dbReference>
<sequence length="408" mass="45244">MHFNRVFVVYSSILGFFVGVLAALFLVIVNFLIHVVWDTLPQQLALPNYYPIIFGLVGGLLVGLFQFRFGDYPQTMHETLHEFKTTHTVRYKKQVGKNLLSALLVLTFGASLGPEAALASILGGLISWVGDHLKFTLANKEQFVKLGIGAMLASIFRAPLVGISEPLEEELAKGAIKLRWKKIFLYGLSTFFGIVGFTFVQRLFPKETVFDIRITTVEWNQQVLFLIIPALILGLIFGYLFLLFERFSQTIAGKIKQPIILALLAGLCIGGLGMASPYFLFSGEHELFPLSNEYRHLTIGFLLWLALGKAFLTNLCFAFGWRGGKIFPAIFSSATLGFALANLFPYTPGLVVGIVTAASVTVILNQAIVAATLLLFLFPLQFFPIILFTCLVSRKISDFIPQPSVKND</sequence>
<keyword evidence="3 5" id="KW-1133">Transmembrane helix</keyword>
<evidence type="ECO:0000256" key="1">
    <source>
        <dbReference type="ARBA" id="ARBA00004141"/>
    </source>
</evidence>
<feature type="transmembrane region" description="Helical" evidence="5">
    <location>
        <begin position="49"/>
        <end position="67"/>
    </location>
</feature>
<reference evidence="6" key="1">
    <citation type="submission" date="2023-03" db="EMBL/GenBank/DDBJ databases">
        <authorList>
            <person name="Shen W."/>
            <person name="Cai J."/>
        </authorList>
    </citation>
    <scope>NUCLEOTIDE SEQUENCE</scope>
    <source>
        <strain evidence="6">P55-2</strain>
    </source>
</reference>
<keyword evidence="2 5" id="KW-0812">Transmembrane</keyword>
<dbReference type="Pfam" id="PF00654">
    <property type="entry name" value="Voltage_CLC"/>
    <property type="match status" value="1"/>
</dbReference>
<dbReference type="PANTHER" id="PTHR43427">
    <property type="entry name" value="CHLORIDE CHANNEL PROTEIN CLC-E"/>
    <property type="match status" value="1"/>
</dbReference>
<feature type="transmembrane region" description="Helical" evidence="5">
    <location>
        <begin position="7"/>
        <end position="37"/>
    </location>
</feature>
<dbReference type="InterPro" id="IPR014743">
    <property type="entry name" value="Cl-channel_core"/>
</dbReference>
<evidence type="ECO:0000256" key="2">
    <source>
        <dbReference type="ARBA" id="ARBA00022692"/>
    </source>
</evidence>
<comment type="subcellular location">
    <subcellularLocation>
        <location evidence="1">Membrane</location>
        <topology evidence="1">Multi-pass membrane protein</topology>
    </subcellularLocation>
</comment>
<accession>A0AAW8TJR7</accession>
<protein>
    <submittedName>
        <fullName evidence="6">Chloride channel protein</fullName>
    </submittedName>
</protein>
<dbReference type="EMBL" id="JARPYT010000023">
    <property type="protein sequence ID" value="MDT2638278.1"/>
    <property type="molecule type" value="Genomic_DNA"/>
</dbReference>
<evidence type="ECO:0000313" key="6">
    <source>
        <dbReference type="EMBL" id="MDT2638278.1"/>
    </source>
</evidence>
<evidence type="ECO:0000256" key="4">
    <source>
        <dbReference type="ARBA" id="ARBA00023136"/>
    </source>
</evidence>
<dbReference type="GO" id="GO:0015108">
    <property type="term" value="F:chloride transmembrane transporter activity"/>
    <property type="evidence" value="ECO:0007669"/>
    <property type="project" value="InterPro"/>
</dbReference>
<feature type="transmembrane region" description="Helical" evidence="5">
    <location>
        <begin position="224"/>
        <end position="247"/>
    </location>
</feature>
<gene>
    <name evidence="6" type="ORF">P7D36_12370</name>
</gene>
<feature type="transmembrane region" description="Helical" evidence="5">
    <location>
        <begin position="259"/>
        <end position="281"/>
    </location>
</feature>
<evidence type="ECO:0000313" key="7">
    <source>
        <dbReference type="Proteomes" id="UP001245561"/>
    </source>
</evidence>
<name>A0AAW8TJR7_9ENTE</name>
<keyword evidence="4 5" id="KW-0472">Membrane</keyword>
<dbReference type="SUPFAM" id="SSF81340">
    <property type="entry name" value="Clc chloride channel"/>
    <property type="match status" value="1"/>
</dbReference>
<dbReference type="AlphaFoldDB" id="A0AAW8TJR7"/>
<dbReference type="CDD" id="cd00400">
    <property type="entry name" value="Voltage_gated_ClC"/>
    <property type="match status" value="1"/>
</dbReference>
<comment type="caution">
    <text evidence="6">The sequence shown here is derived from an EMBL/GenBank/DDBJ whole genome shotgun (WGS) entry which is preliminary data.</text>
</comment>
<dbReference type="InterPro" id="IPR001807">
    <property type="entry name" value="ClC"/>
</dbReference>
<feature type="transmembrane region" description="Helical" evidence="5">
    <location>
        <begin position="301"/>
        <end position="319"/>
    </location>
</feature>
<dbReference type="Proteomes" id="UP001245561">
    <property type="component" value="Unassembled WGS sequence"/>
</dbReference>
<feature type="transmembrane region" description="Helical" evidence="5">
    <location>
        <begin position="183"/>
        <end position="204"/>
    </location>
</feature>